<organism evidence="2 3">
    <name type="scientific">Vanilla planifolia</name>
    <name type="common">Vanilla</name>
    <dbReference type="NCBI Taxonomy" id="51239"/>
    <lineage>
        <taxon>Eukaryota</taxon>
        <taxon>Viridiplantae</taxon>
        <taxon>Streptophyta</taxon>
        <taxon>Embryophyta</taxon>
        <taxon>Tracheophyta</taxon>
        <taxon>Spermatophyta</taxon>
        <taxon>Magnoliopsida</taxon>
        <taxon>Liliopsida</taxon>
        <taxon>Asparagales</taxon>
        <taxon>Orchidaceae</taxon>
        <taxon>Vanilloideae</taxon>
        <taxon>Vanilleae</taxon>
        <taxon>Vanilla</taxon>
    </lineage>
</organism>
<dbReference type="PANTHER" id="PTHR31996">
    <property type="entry name" value="COILED-COIL DOMAIN-CONTAINING PROTEIN 115"/>
    <property type="match status" value="1"/>
</dbReference>
<dbReference type="AlphaFoldDB" id="A0A835UZI0"/>
<dbReference type="GO" id="GO:0070072">
    <property type="term" value="P:vacuolar proton-transporting V-type ATPase complex assembly"/>
    <property type="evidence" value="ECO:0007669"/>
    <property type="project" value="InterPro"/>
</dbReference>
<evidence type="ECO:0000313" key="2">
    <source>
        <dbReference type="EMBL" id="KAG0477551.1"/>
    </source>
</evidence>
<protein>
    <recommendedName>
        <fullName evidence="1">Vacuolar ATPase assembly protein VMA22</fullName>
    </recommendedName>
</protein>
<comment type="caution">
    <text evidence="2">The sequence shown here is derived from an EMBL/GenBank/DDBJ whole genome shotgun (WGS) entry which is preliminary data.</text>
</comment>
<name>A0A835UZI0_VANPL</name>
<evidence type="ECO:0000313" key="3">
    <source>
        <dbReference type="Proteomes" id="UP000639772"/>
    </source>
</evidence>
<accession>A0A835UZI0</accession>
<dbReference type="PANTHER" id="PTHR31996:SF2">
    <property type="entry name" value="COILED-COIL DOMAIN-CONTAINING PROTEIN 115"/>
    <property type="match status" value="1"/>
</dbReference>
<proteinExistence type="predicted"/>
<dbReference type="OrthoDB" id="408631at2759"/>
<dbReference type="GO" id="GO:0051082">
    <property type="term" value="F:unfolded protein binding"/>
    <property type="evidence" value="ECO:0007669"/>
    <property type="project" value="TreeGrafter"/>
</dbReference>
<dbReference type="EMBL" id="JADCNM010000006">
    <property type="protein sequence ID" value="KAG0477551.1"/>
    <property type="molecule type" value="Genomic_DNA"/>
</dbReference>
<sequence>MDQASLTVDEVGAARDASAVRDLGKNPVDDGVPFAQAKCGEVSEKWSSEGEDIDEQKVLLFLDSLDNYLTLMASLSSTLRQGWLELASARHSMGTSRISSAIFDLKVHSASSTVLLNNLDDSSILATQPHFSLSKWASLKDAKFSSEKVDDDRLLKGIDSSQLRHRIQKHVSEGIQDISTTIESTTADENFQSQRSKLLSVFGGALVSPKLRTAQVSFEQALSTIVEIANAKSAMLFSFSRIQQDKKCTS</sequence>
<dbReference type="Pfam" id="PF21730">
    <property type="entry name" value="Vma22_CCDC115"/>
    <property type="match status" value="1"/>
</dbReference>
<reference evidence="2 3" key="1">
    <citation type="journal article" date="2020" name="Nat. Food">
        <title>A phased Vanilla planifolia genome enables genetic improvement of flavour and production.</title>
        <authorList>
            <person name="Hasing T."/>
            <person name="Tang H."/>
            <person name="Brym M."/>
            <person name="Khazi F."/>
            <person name="Huang T."/>
            <person name="Chambers A.H."/>
        </authorList>
    </citation>
    <scope>NUCLEOTIDE SEQUENCE [LARGE SCALE GENOMIC DNA]</scope>
    <source>
        <tissue evidence="2">Leaf</tissue>
    </source>
</reference>
<dbReference type="Proteomes" id="UP000639772">
    <property type="component" value="Chromosome 6"/>
</dbReference>
<evidence type="ECO:0000256" key="1">
    <source>
        <dbReference type="ARBA" id="ARBA00093634"/>
    </source>
</evidence>
<dbReference type="InterPro" id="IPR040357">
    <property type="entry name" value="Vma22/CCDC115"/>
</dbReference>
<gene>
    <name evidence="2" type="ORF">HPP92_012270</name>
</gene>